<dbReference type="InParanoid" id="A0A165BB38"/>
<reference evidence="2 3" key="1">
    <citation type="journal article" date="2016" name="Mol. Biol. Evol.">
        <title>Comparative Genomics of Early-Diverging Mushroom-Forming Fungi Provides Insights into the Origins of Lignocellulose Decay Capabilities.</title>
        <authorList>
            <person name="Nagy L.G."/>
            <person name="Riley R."/>
            <person name="Tritt A."/>
            <person name="Adam C."/>
            <person name="Daum C."/>
            <person name="Floudas D."/>
            <person name="Sun H."/>
            <person name="Yadav J.S."/>
            <person name="Pangilinan J."/>
            <person name="Larsson K.H."/>
            <person name="Matsuura K."/>
            <person name="Barry K."/>
            <person name="Labutti K."/>
            <person name="Kuo R."/>
            <person name="Ohm R.A."/>
            <person name="Bhattacharya S.S."/>
            <person name="Shirouzu T."/>
            <person name="Yoshinaga Y."/>
            <person name="Martin F.M."/>
            <person name="Grigoriev I.V."/>
            <person name="Hibbett D.S."/>
        </authorList>
    </citation>
    <scope>NUCLEOTIDE SEQUENCE [LARGE SCALE GENOMIC DNA]</scope>
    <source>
        <strain evidence="2 3">HHB12029</strain>
    </source>
</reference>
<dbReference type="OrthoDB" id="430315at2759"/>
<dbReference type="AlphaFoldDB" id="A0A165BB38"/>
<keyword evidence="1" id="KW-0732">Signal</keyword>
<evidence type="ECO:0000313" key="3">
    <source>
        <dbReference type="Proteomes" id="UP000077266"/>
    </source>
</evidence>
<dbReference type="EMBL" id="KV426506">
    <property type="protein sequence ID" value="KZV80235.1"/>
    <property type="molecule type" value="Genomic_DNA"/>
</dbReference>
<dbReference type="SUPFAM" id="SSF49870">
    <property type="entry name" value="Osmotin, thaumatin-like protein"/>
    <property type="match status" value="1"/>
</dbReference>
<keyword evidence="3" id="KW-1185">Reference proteome</keyword>
<evidence type="ECO:0000313" key="2">
    <source>
        <dbReference type="EMBL" id="KZV80235.1"/>
    </source>
</evidence>
<feature type="chain" id="PRO_5007855604" evidence="1">
    <location>
        <begin position="21"/>
        <end position="136"/>
    </location>
</feature>
<dbReference type="Gene3D" id="2.60.110.10">
    <property type="entry name" value="Thaumatin"/>
    <property type="match status" value="1"/>
</dbReference>
<organism evidence="2 3">
    <name type="scientific">Exidia glandulosa HHB12029</name>
    <dbReference type="NCBI Taxonomy" id="1314781"/>
    <lineage>
        <taxon>Eukaryota</taxon>
        <taxon>Fungi</taxon>
        <taxon>Dikarya</taxon>
        <taxon>Basidiomycota</taxon>
        <taxon>Agaricomycotina</taxon>
        <taxon>Agaricomycetes</taxon>
        <taxon>Auriculariales</taxon>
        <taxon>Exidiaceae</taxon>
        <taxon>Exidia</taxon>
    </lineage>
</organism>
<accession>A0A165BB38</accession>
<dbReference type="Proteomes" id="UP000077266">
    <property type="component" value="Unassembled WGS sequence"/>
</dbReference>
<sequence length="136" mass="14031">MLNVLSLALVLAAPLIAVSATTIQKRDHAITYVNNCGSTLTPVYHAADGTTTHAAAIGPGGQTGLTVAEGQAAWRTYAQTGTCTEPDGVGCTLLECSFDNAAFRQCDISRIDGFNVGITFSFSDPGCAGNQCLTNT</sequence>
<evidence type="ECO:0000256" key="1">
    <source>
        <dbReference type="SAM" id="SignalP"/>
    </source>
</evidence>
<proteinExistence type="predicted"/>
<feature type="signal peptide" evidence="1">
    <location>
        <begin position="1"/>
        <end position="20"/>
    </location>
</feature>
<gene>
    <name evidence="2" type="ORF">EXIGLDRAFT_430355</name>
</gene>
<name>A0A165BB38_EXIGL</name>
<protein>
    <submittedName>
        <fullName evidence="2">Uncharacterized protein</fullName>
    </submittedName>
</protein>
<feature type="non-terminal residue" evidence="2">
    <location>
        <position position="136"/>
    </location>
</feature>
<dbReference type="InterPro" id="IPR037176">
    <property type="entry name" value="Osmotin/thaumatin-like_sf"/>
</dbReference>